<dbReference type="GO" id="GO:0000981">
    <property type="term" value="F:DNA-binding transcription factor activity, RNA polymerase II-specific"/>
    <property type="evidence" value="ECO:0007669"/>
    <property type="project" value="InterPro"/>
</dbReference>
<dbReference type="InterPro" id="IPR036864">
    <property type="entry name" value="Zn2-C6_fun-type_DNA-bd_sf"/>
</dbReference>
<dbReference type="AlphaFoldDB" id="S9W3C6"/>
<dbReference type="Pfam" id="PF00172">
    <property type="entry name" value="Zn_clus"/>
    <property type="match status" value="1"/>
</dbReference>
<dbReference type="CDD" id="cd00067">
    <property type="entry name" value="GAL4"/>
    <property type="match status" value="1"/>
</dbReference>
<organism evidence="8 9">
    <name type="scientific">Schizosaccharomyces cryophilus (strain OY26 / ATCC MYA-4695 / CBS 11777 / NBRC 106824 / NRRL Y48691)</name>
    <name type="common">Fission yeast</name>
    <dbReference type="NCBI Taxonomy" id="653667"/>
    <lineage>
        <taxon>Eukaryota</taxon>
        <taxon>Fungi</taxon>
        <taxon>Dikarya</taxon>
        <taxon>Ascomycota</taxon>
        <taxon>Taphrinomycotina</taxon>
        <taxon>Schizosaccharomycetes</taxon>
        <taxon>Schizosaccharomycetales</taxon>
        <taxon>Schizosaccharomycetaceae</taxon>
        <taxon>Schizosaccharomyces</taxon>
    </lineage>
</organism>
<gene>
    <name evidence="8" type="ORF">SPOG_03607</name>
</gene>
<proteinExistence type="predicted"/>
<dbReference type="SMART" id="SM00066">
    <property type="entry name" value="GAL4"/>
    <property type="match status" value="1"/>
</dbReference>
<dbReference type="GO" id="GO:0008270">
    <property type="term" value="F:zinc ion binding"/>
    <property type="evidence" value="ECO:0007669"/>
    <property type="project" value="InterPro"/>
</dbReference>
<dbReference type="eggNOG" id="ENOG502QWPB">
    <property type="taxonomic scope" value="Eukaryota"/>
</dbReference>
<dbReference type="SUPFAM" id="SSF57701">
    <property type="entry name" value="Zn2/Cys6 DNA-binding domain"/>
    <property type="match status" value="1"/>
</dbReference>
<feature type="domain" description="Zn(2)-C6 fungal-type" evidence="7">
    <location>
        <begin position="14"/>
        <end position="43"/>
    </location>
</feature>
<keyword evidence="6" id="KW-0539">Nucleus</keyword>
<evidence type="ECO:0000313" key="8">
    <source>
        <dbReference type="EMBL" id="EPY53054.1"/>
    </source>
</evidence>
<keyword evidence="4" id="KW-0238">DNA-binding</keyword>
<dbReference type="GO" id="GO:0003677">
    <property type="term" value="F:DNA binding"/>
    <property type="evidence" value="ECO:0007669"/>
    <property type="project" value="UniProtKB-KW"/>
</dbReference>
<accession>S9W3C6</accession>
<evidence type="ECO:0000256" key="6">
    <source>
        <dbReference type="ARBA" id="ARBA00023242"/>
    </source>
</evidence>
<dbReference type="RefSeq" id="XP_013021324.1">
    <property type="nucleotide sequence ID" value="XM_013165870.1"/>
</dbReference>
<dbReference type="STRING" id="653667.S9W3C6"/>
<evidence type="ECO:0000256" key="3">
    <source>
        <dbReference type="ARBA" id="ARBA00023015"/>
    </source>
</evidence>
<keyword evidence="5" id="KW-0804">Transcription</keyword>
<dbReference type="Proteomes" id="UP000015464">
    <property type="component" value="Unassembled WGS sequence"/>
</dbReference>
<dbReference type="InterPro" id="IPR052478">
    <property type="entry name" value="Metabolite_Synth_Reg"/>
</dbReference>
<dbReference type="HOGENOM" id="CLU_019691_0_0_1"/>
<name>S9W3C6_SCHCR</name>
<reference evidence="8 9" key="1">
    <citation type="journal article" date="2011" name="Science">
        <title>Comparative functional genomics of the fission yeasts.</title>
        <authorList>
            <person name="Rhind N."/>
            <person name="Chen Z."/>
            <person name="Yassour M."/>
            <person name="Thompson D.A."/>
            <person name="Haas B.J."/>
            <person name="Habib N."/>
            <person name="Wapinski I."/>
            <person name="Roy S."/>
            <person name="Lin M.F."/>
            <person name="Heiman D.I."/>
            <person name="Young S.K."/>
            <person name="Furuya K."/>
            <person name="Guo Y."/>
            <person name="Pidoux A."/>
            <person name="Chen H.M."/>
            <person name="Robbertse B."/>
            <person name="Goldberg J.M."/>
            <person name="Aoki K."/>
            <person name="Bayne E.H."/>
            <person name="Berlin A.M."/>
            <person name="Desjardins C.A."/>
            <person name="Dobbs E."/>
            <person name="Dukaj L."/>
            <person name="Fan L."/>
            <person name="FitzGerald M.G."/>
            <person name="French C."/>
            <person name="Gujja S."/>
            <person name="Hansen K."/>
            <person name="Keifenheim D."/>
            <person name="Levin J.Z."/>
            <person name="Mosher R.A."/>
            <person name="Mueller C.A."/>
            <person name="Pfiffner J."/>
            <person name="Priest M."/>
            <person name="Russ C."/>
            <person name="Smialowska A."/>
            <person name="Swoboda P."/>
            <person name="Sykes S.M."/>
            <person name="Vaughn M."/>
            <person name="Vengrova S."/>
            <person name="Yoder R."/>
            <person name="Zeng Q."/>
            <person name="Allshire R."/>
            <person name="Baulcombe D."/>
            <person name="Birren B.W."/>
            <person name="Brown W."/>
            <person name="Ekwall K."/>
            <person name="Kellis M."/>
            <person name="Leatherwood J."/>
            <person name="Levin H."/>
            <person name="Margalit H."/>
            <person name="Martienssen R."/>
            <person name="Nieduszynski C.A."/>
            <person name="Spatafora J.W."/>
            <person name="Friedman N."/>
            <person name="Dalgaard J.Z."/>
            <person name="Baumann P."/>
            <person name="Niki H."/>
            <person name="Regev A."/>
            <person name="Nusbaum C."/>
        </authorList>
    </citation>
    <scope>NUCLEOTIDE SEQUENCE [LARGE SCALE GENOMIC DNA]</scope>
    <source>
        <strain evidence="9">OY26 / ATCC MYA-4695 / CBS 11777 / NBRC 106824 / NRRL Y48691</strain>
    </source>
</reference>
<keyword evidence="9" id="KW-1185">Reference proteome</keyword>
<dbReference type="OrthoDB" id="9986881at2759"/>
<evidence type="ECO:0000313" key="9">
    <source>
        <dbReference type="Proteomes" id="UP000015464"/>
    </source>
</evidence>
<evidence type="ECO:0000256" key="5">
    <source>
        <dbReference type="ARBA" id="ARBA00023163"/>
    </source>
</evidence>
<keyword evidence="3" id="KW-0805">Transcription regulation</keyword>
<dbReference type="GeneID" id="25037924"/>
<dbReference type="EMBL" id="KE546988">
    <property type="protein sequence ID" value="EPY53054.1"/>
    <property type="molecule type" value="Genomic_DNA"/>
</dbReference>
<dbReference type="InterPro" id="IPR001138">
    <property type="entry name" value="Zn2Cys6_DnaBD"/>
</dbReference>
<keyword evidence="2" id="KW-0862">Zinc</keyword>
<dbReference type="GO" id="GO:0009410">
    <property type="term" value="P:response to xenobiotic stimulus"/>
    <property type="evidence" value="ECO:0007669"/>
    <property type="project" value="TreeGrafter"/>
</dbReference>
<dbReference type="PANTHER" id="PTHR31779">
    <property type="entry name" value="2-NITROPROPANE DIOXYGENASE FAMILY, PUTATIVE (AFU_ORTHOLOGUE AFUA_2G17430)-RELATED"/>
    <property type="match status" value="1"/>
</dbReference>
<protein>
    <recommendedName>
        <fullName evidence="7">Zn(2)-C6 fungal-type domain-containing protein</fullName>
    </recommendedName>
</protein>
<dbReference type="OMA" id="HMIETSK"/>
<evidence type="ECO:0000256" key="2">
    <source>
        <dbReference type="ARBA" id="ARBA00022833"/>
    </source>
</evidence>
<sequence length="558" mass="64358">MKTSLQRPTRARKACLVCHRKKRKCSGTYPCSYCQKFRHECKYAHDAMKSKEPHNNVNYLETESSNNQSFEPNSYENTSKLVSSNNVCVPYNYETSKHVDQIMENKKGKENSKKAICFADIVGEKLGISSSWKYKPLVWNLGTRFCPRRRNGTKMKDLLSRDQCRFYVSVYFEDVNPVLELLDQIAFEEKVKMVWDNEAAEEFEALISIVVVIGSYFSYKNPLPTELELIQHAENLVNPDASSINNDPSIIKITYWILKSLYLRITADPHNAWLASCTSMHSIEMFCLYYESNERQEDFTRDKLQEYDFLPSLNKFFSIAWAFNKILCTEFGTYPLKLSQLNTGSVSFPTNLHSQPHQLIELAKLLPEGDDLIKEPQISYFATINRLSQLLKPQPIILTLLKTAICFHMYRRLILSNFHVNEMIIGIILEMTDSALDKCLILCDKGLGWWNILDIPFHGICVLLSMDTKESLQLIPKAHKVLKSVVKTFDTPASRDALHVVVILCDALKNRKINEAKLLEVEEREDITSDYGMSRSFELPVGDPFFDLFYLGHNDFLC</sequence>
<evidence type="ECO:0000256" key="1">
    <source>
        <dbReference type="ARBA" id="ARBA00022723"/>
    </source>
</evidence>
<evidence type="ECO:0000259" key="7">
    <source>
        <dbReference type="PROSITE" id="PS50048"/>
    </source>
</evidence>
<dbReference type="CDD" id="cd12148">
    <property type="entry name" value="fungal_TF_MHR"/>
    <property type="match status" value="1"/>
</dbReference>
<keyword evidence="1" id="KW-0479">Metal-binding</keyword>
<dbReference type="PROSITE" id="PS50048">
    <property type="entry name" value="ZN2_CY6_FUNGAL_2"/>
    <property type="match status" value="1"/>
</dbReference>
<dbReference type="PANTHER" id="PTHR31779:SF4">
    <property type="entry name" value="2-NITROPROPANE DIOXYGENASE FAMILY, PUTATIVE (AFU_ORTHOLOGUE AFUA_2G17430)-RELATED"/>
    <property type="match status" value="1"/>
</dbReference>
<evidence type="ECO:0000256" key="4">
    <source>
        <dbReference type="ARBA" id="ARBA00023125"/>
    </source>
</evidence>
<dbReference type="PROSITE" id="PS00463">
    <property type="entry name" value="ZN2_CY6_FUNGAL_1"/>
    <property type="match status" value="1"/>
</dbReference>
<dbReference type="Gene3D" id="4.10.240.10">
    <property type="entry name" value="Zn(2)-C6 fungal-type DNA-binding domain"/>
    <property type="match status" value="1"/>
</dbReference>